<comment type="caution">
    <text evidence="2">The sequence shown here is derived from an EMBL/GenBank/DDBJ whole genome shotgun (WGS) entry which is preliminary data.</text>
</comment>
<reference evidence="2 3" key="1">
    <citation type="submission" date="2020-08" db="EMBL/GenBank/DDBJ databases">
        <title>Genomic Encyclopedia of Archaeal and Bacterial Type Strains, Phase II (KMG-II): from individual species to whole genera.</title>
        <authorList>
            <person name="Goeker M."/>
        </authorList>
    </citation>
    <scope>NUCLEOTIDE SEQUENCE [LARGE SCALE GENOMIC DNA]</scope>
    <source>
        <strain evidence="2 3">DSM 23288</strain>
    </source>
</reference>
<dbReference type="Pfam" id="PF10027">
    <property type="entry name" value="DUF2269"/>
    <property type="match status" value="1"/>
</dbReference>
<dbReference type="RefSeq" id="WP_183339688.1">
    <property type="nucleotide sequence ID" value="NZ_JACHNU010000001.1"/>
</dbReference>
<evidence type="ECO:0000256" key="1">
    <source>
        <dbReference type="SAM" id="Phobius"/>
    </source>
</evidence>
<dbReference type="Proteomes" id="UP000585272">
    <property type="component" value="Unassembled WGS sequence"/>
</dbReference>
<organism evidence="2 3">
    <name type="scientific">Conexibacter arvalis</name>
    <dbReference type="NCBI Taxonomy" id="912552"/>
    <lineage>
        <taxon>Bacteria</taxon>
        <taxon>Bacillati</taxon>
        <taxon>Actinomycetota</taxon>
        <taxon>Thermoleophilia</taxon>
        <taxon>Solirubrobacterales</taxon>
        <taxon>Conexibacteraceae</taxon>
        <taxon>Conexibacter</taxon>
    </lineage>
</organism>
<accession>A0A840IB50</accession>
<evidence type="ECO:0000313" key="3">
    <source>
        <dbReference type="Proteomes" id="UP000585272"/>
    </source>
</evidence>
<dbReference type="AlphaFoldDB" id="A0A840IB50"/>
<keyword evidence="1" id="KW-0812">Transmembrane</keyword>
<sequence length="162" mass="17350">MTAPGHLDFYAIVLFVHIAAAIVAFGVTFVYPIIDGVARRLDPRSLAAVHESQIQIARKLVTPAAMLVLIAGVYLAADRWSDFSSGWWSGGFAILIVILGIEHAVMIPLERRLRDRAALDAQGGGTLSAEYGQLSRQHALFSAGVSLLVVIAVFLMVVKPGA</sequence>
<feature type="transmembrane region" description="Helical" evidence="1">
    <location>
        <begin position="89"/>
        <end position="109"/>
    </location>
</feature>
<keyword evidence="3" id="KW-1185">Reference proteome</keyword>
<protein>
    <submittedName>
        <fullName evidence="2">Putative membrane protein</fullName>
    </submittedName>
</protein>
<keyword evidence="1" id="KW-1133">Transmembrane helix</keyword>
<feature type="transmembrane region" description="Helical" evidence="1">
    <location>
        <begin position="139"/>
        <end position="158"/>
    </location>
</feature>
<proteinExistence type="predicted"/>
<gene>
    <name evidence="2" type="ORF">BDZ31_001054</name>
</gene>
<dbReference type="EMBL" id="JACHNU010000001">
    <property type="protein sequence ID" value="MBB4661481.1"/>
    <property type="molecule type" value="Genomic_DNA"/>
</dbReference>
<evidence type="ECO:0000313" key="2">
    <source>
        <dbReference type="EMBL" id="MBB4661481.1"/>
    </source>
</evidence>
<name>A0A840IB50_9ACTN</name>
<dbReference type="InterPro" id="IPR018729">
    <property type="entry name" value="DUF2269_transmembrane"/>
</dbReference>
<feature type="transmembrane region" description="Helical" evidence="1">
    <location>
        <begin position="60"/>
        <end position="77"/>
    </location>
</feature>
<keyword evidence="1" id="KW-0472">Membrane</keyword>
<feature type="transmembrane region" description="Helical" evidence="1">
    <location>
        <begin position="12"/>
        <end position="34"/>
    </location>
</feature>